<organism evidence="1">
    <name type="scientific">viral metagenome</name>
    <dbReference type="NCBI Taxonomy" id="1070528"/>
    <lineage>
        <taxon>unclassified sequences</taxon>
        <taxon>metagenomes</taxon>
        <taxon>organismal metagenomes</taxon>
    </lineage>
</organism>
<evidence type="ECO:0000313" key="1">
    <source>
        <dbReference type="EMBL" id="QHT16825.1"/>
    </source>
</evidence>
<protein>
    <recommendedName>
        <fullName evidence="2">Deoxynucleoside monophosphate kinase</fullName>
    </recommendedName>
</protein>
<sequence>MIVGILGLKGSGKDTIGNYLIDNYNFEKIAYAGALKDAICCVFGWDRNMMEGATDESRKWREEIDEYWGFSPREMMQRIGTDLFRKQIKDDIWIKSLKLKLEKLTTNVVITDCRFNNEIDLIKDKGGIIILVEREPPSWINIIEEYKAKKLTEEEAVTLLQETGIHESEWRCYLYNNIDYYVKNTGSIEELYNKLKMIF</sequence>
<dbReference type="InterPro" id="IPR027417">
    <property type="entry name" value="P-loop_NTPase"/>
</dbReference>
<dbReference type="InterPro" id="IPR048444">
    <property type="entry name" value="DNMK"/>
</dbReference>
<dbReference type="Pfam" id="PF21448">
    <property type="entry name" value="DNMK"/>
    <property type="match status" value="1"/>
</dbReference>
<dbReference type="EMBL" id="MN739627">
    <property type="protein sequence ID" value="QHT16825.1"/>
    <property type="molecule type" value="Genomic_DNA"/>
</dbReference>
<reference evidence="1" key="1">
    <citation type="journal article" date="2020" name="Nature">
        <title>Giant virus diversity and host interactions through global metagenomics.</title>
        <authorList>
            <person name="Schulz F."/>
            <person name="Roux S."/>
            <person name="Paez-Espino D."/>
            <person name="Jungbluth S."/>
            <person name="Walsh D.A."/>
            <person name="Denef V.J."/>
            <person name="McMahon K.D."/>
            <person name="Konstantinidis K.T."/>
            <person name="Eloe-Fadrosh E.A."/>
            <person name="Kyrpides N.C."/>
            <person name="Woyke T."/>
        </authorList>
    </citation>
    <scope>NUCLEOTIDE SEQUENCE</scope>
    <source>
        <strain evidence="1">GVMAG-M-3300023174-207</strain>
    </source>
</reference>
<dbReference type="Gene3D" id="3.40.50.300">
    <property type="entry name" value="P-loop containing nucleotide triphosphate hydrolases"/>
    <property type="match status" value="2"/>
</dbReference>
<proteinExistence type="predicted"/>
<dbReference type="AlphaFoldDB" id="A0A6C0DMM6"/>
<accession>A0A6C0DMM6</accession>
<evidence type="ECO:0008006" key="2">
    <source>
        <dbReference type="Google" id="ProtNLM"/>
    </source>
</evidence>
<name>A0A6C0DMM6_9ZZZZ</name>
<dbReference type="SUPFAM" id="SSF52540">
    <property type="entry name" value="P-loop containing nucleoside triphosphate hydrolases"/>
    <property type="match status" value="1"/>
</dbReference>